<dbReference type="AlphaFoldDB" id="A0A1W6YVB1"/>
<dbReference type="InterPro" id="IPR029467">
    <property type="entry name" value="Cyt_c7-like"/>
</dbReference>
<keyword evidence="4" id="KW-1185">Reference proteome</keyword>
<dbReference type="EMBL" id="CP021108">
    <property type="protein sequence ID" value="ARP84553.1"/>
    <property type="molecule type" value="Genomic_DNA"/>
</dbReference>
<dbReference type="STRING" id="1416806.CAL12_14925"/>
<dbReference type="Pfam" id="PF14522">
    <property type="entry name" value="Cytochrome_C7"/>
    <property type="match status" value="1"/>
</dbReference>
<evidence type="ECO:0000313" key="3">
    <source>
        <dbReference type="EMBL" id="ARP84553.1"/>
    </source>
</evidence>
<keyword evidence="1" id="KW-0472">Membrane</keyword>
<proteinExistence type="predicted"/>
<evidence type="ECO:0000313" key="4">
    <source>
        <dbReference type="Proteomes" id="UP000194151"/>
    </source>
</evidence>
<feature type="transmembrane region" description="Helical" evidence="1">
    <location>
        <begin position="12"/>
        <end position="33"/>
    </location>
</feature>
<accession>A0A1W6YVB1</accession>
<dbReference type="Proteomes" id="UP000194151">
    <property type="component" value="Chromosome"/>
</dbReference>
<keyword evidence="1" id="KW-0812">Transmembrane</keyword>
<feature type="domain" description="Cytochrome c7-like" evidence="2">
    <location>
        <begin position="124"/>
        <end position="216"/>
    </location>
</feature>
<dbReference type="PANTHER" id="PTHR39425">
    <property type="entry name" value="LIPOPROTEIN CYTOCHROME C"/>
    <property type="match status" value="1"/>
</dbReference>
<dbReference type="KEGG" id="bgv:CAL12_14925"/>
<dbReference type="RefSeq" id="WP_086067898.1">
    <property type="nucleotide sequence ID" value="NZ_CP021108.1"/>
</dbReference>
<organism evidence="3 4">
    <name type="scientific">Bordetella genomosp. 8</name>
    <dbReference type="NCBI Taxonomy" id="1416806"/>
    <lineage>
        <taxon>Bacteria</taxon>
        <taxon>Pseudomonadati</taxon>
        <taxon>Pseudomonadota</taxon>
        <taxon>Betaproteobacteria</taxon>
        <taxon>Burkholderiales</taxon>
        <taxon>Alcaligenaceae</taxon>
        <taxon>Bordetella</taxon>
    </lineage>
</organism>
<gene>
    <name evidence="3" type="ORF">CAL12_14925</name>
</gene>
<reference evidence="3 4" key="1">
    <citation type="submission" date="2017-05" db="EMBL/GenBank/DDBJ databases">
        <title>Complete and WGS of Bordetella genogroups.</title>
        <authorList>
            <person name="Spilker T."/>
            <person name="LiPuma J."/>
        </authorList>
    </citation>
    <scope>NUCLEOTIDE SEQUENCE [LARGE SCALE GENOMIC DNA]</scope>
    <source>
        <strain evidence="3 4">AU19157</strain>
    </source>
</reference>
<dbReference type="PANTHER" id="PTHR39425:SF1">
    <property type="entry name" value="CYTOCHROME C7-LIKE DOMAIN-CONTAINING PROTEIN"/>
    <property type="match status" value="1"/>
</dbReference>
<sequence>MSQVFDKAAVLCVKLVLIATAVLLAVTIAVVVWQMNAPVAAGVSVAQPIPFSHKHHVGDDGIDCRYCHVSVQTSASAGMPSAEICLTCHSVLFKDAPVLAPLHASAATGVPIHWNRVYDLPDFVYFDHSVHVAKGVACVTCHGRVDQMPQLVRNQPLEMQWCLDCHRAPDKRVGPPDQVFVMRDPPALSEDDVASLRRIFHFESEERLTSCTTCHR</sequence>
<evidence type="ECO:0000256" key="1">
    <source>
        <dbReference type="SAM" id="Phobius"/>
    </source>
</evidence>
<keyword evidence="1" id="KW-1133">Transmembrane helix</keyword>
<protein>
    <submittedName>
        <fullName evidence="3">Cytochrome C</fullName>
    </submittedName>
</protein>
<dbReference type="OrthoDB" id="9814800at2"/>
<dbReference type="Gene3D" id="3.90.10.10">
    <property type="entry name" value="Cytochrome C3"/>
    <property type="match status" value="2"/>
</dbReference>
<dbReference type="CDD" id="cd08168">
    <property type="entry name" value="Cytochrom_C3"/>
    <property type="match status" value="1"/>
</dbReference>
<dbReference type="SUPFAM" id="SSF48695">
    <property type="entry name" value="Multiheme cytochromes"/>
    <property type="match status" value="1"/>
</dbReference>
<dbReference type="InterPro" id="IPR036280">
    <property type="entry name" value="Multihaem_cyt_sf"/>
</dbReference>
<name>A0A1W6YVB1_9BORD</name>
<evidence type="ECO:0000259" key="2">
    <source>
        <dbReference type="Pfam" id="PF14522"/>
    </source>
</evidence>